<dbReference type="AlphaFoldDB" id="A0AAU7F7Y5"/>
<dbReference type="KEGG" id="cmav:ABHF33_16585"/>
<dbReference type="RefSeq" id="WP_348944990.1">
    <property type="nucleotide sequence ID" value="NZ_CP157355.1"/>
</dbReference>
<name>A0AAU7F7Y5_9NEIS</name>
<protein>
    <submittedName>
        <fullName evidence="2">Uncharacterized protein</fullName>
    </submittedName>
</protein>
<evidence type="ECO:0000256" key="1">
    <source>
        <dbReference type="SAM" id="MobiDB-lite"/>
    </source>
</evidence>
<gene>
    <name evidence="2" type="ORF">ABHF33_16585</name>
</gene>
<feature type="region of interest" description="Disordered" evidence="1">
    <location>
        <begin position="1"/>
        <end position="38"/>
    </location>
</feature>
<accession>A0AAU7F7Y5</accession>
<dbReference type="EMBL" id="CP157355">
    <property type="protein sequence ID" value="XBM00647.1"/>
    <property type="molecule type" value="Genomic_DNA"/>
</dbReference>
<sequence length="99" mass="11185">MARQLEDTQTLDLLPLPKRRGRPKTGRAMTPAQKQAAYRRRKKQIGLAAIELDRADVALLISALESRAAELHRTQTATLFENETLIAALRQRLSKLHES</sequence>
<evidence type="ECO:0000313" key="2">
    <source>
        <dbReference type="EMBL" id="XBM00647.1"/>
    </source>
</evidence>
<proteinExistence type="predicted"/>
<organism evidence="2">
    <name type="scientific">Chitinibacter mangrovi</name>
    <dbReference type="NCBI Taxonomy" id="3153927"/>
    <lineage>
        <taxon>Bacteria</taxon>
        <taxon>Pseudomonadati</taxon>
        <taxon>Pseudomonadota</taxon>
        <taxon>Betaproteobacteria</taxon>
        <taxon>Neisseriales</taxon>
        <taxon>Chitinibacteraceae</taxon>
        <taxon>Chitinibacter</taxon>
    </lineage>
</organism>
<reference evidence="2" key="1">
    <citation type="submission" date="2024-05" db="EMBL/GenBank/DDBJ databases">
        <authorList>
            <person name="Yang L."/>
            <person name="Pan L."/>
        </authorList>
    </citation>
    <scope>NUCLEOTIDE SEQUENCE</scope>
    <source>
        <strain evidence="2">FCG-7</strain>
    </source>
</reference>